<accession>A0A934VC85</accession>
<reference evidence="6" key="1">
    <citation type="submission" date="2021-01" db="EMBL/GenBank/DDBJ databases">
        <title>Modified the classification status of verrucomicrobia.</title>
        <authorList>
            <person name="Feng X."/>
        </authorList>
    </citation>
    <scope>NUCLEOTIDE SEQUENCE</scope>
    <source>
        <strain evidence="6">JCM 18052</strain>
    </source>
</reference>
<feature type="domain" description="Bacterial bifunctional deaminase-reductase C-terminal" evidence="5">
    <location>
        <begin position="1"/>
        <end position="167"/>
    </location>
</feature>
<evidence type="ECO:0000313" key="7">
    <source>
        <dbReference type="Proteomes" id="UP000600139"/>
    </source>
</evidence>
<evidence type="ECO:0000256" key="2">
    <source>
        <dbReference type="ARBA" id="ARBA00022857"/>
    </source>
</evidence>
<dbReference type="InterPro" id="IPR002734">
    <property type="entry name" value="RibDG_C"/>
</dbReference>
<evidence type="ECO:0000259" key="5">
    <source>
        <dbReference type="Pfam" id="PF01872"/>
    </source>
</evidence>
<keyword evidence="2" id="KW-0521">NADP</keyword>
<gene>
    <name evidence="6" type="ORF">JIN84_14865</name>
</gene>
<feature type="region of interest" description="Disordered" evidence="4">
    <location>
        <begin position="1"/>
        <end position="23"/>
    </location>
</feature>
<dbReference type="AlphaFoldDB" id="A0A934VC85"/>
<feature type="compositionally biased region" description="Polar residues" evidence="4">
    <location>
        <begin position="11"/>
        <end position="22"/>
    </location>
</feature>
<dbReference type="Gene3D" id="3.40.430.10">
    <property type="entry name" value="Dihydrofolate Reductase, subunit A"/>
    <property type="match status" value="1"/>
</dbReference>
<keyword evidence="3" id="KW-0560">Oxidoreductase</keyword>
<dbReference type="Pfam" id="PF01872">
    <property type="entry name" value="RibD_C"/>
    <property type="match status" value="1"/>
</dbReference>
<evidence type="ECO:0000256" key="4">
    <source>
        <dbReference type="SAM" id="MobiDB-lite"/>
    </source>
</evidence>
<dbReference type="PANTHER" id="PTHR38011">
    <property type="entry name" value="DIHYDROFOLATE REDUCTASE FAMILY PROTEIN (AFU_ORTHOLOGUE AFUA_8G06820)"/>
    <property type="match status" value="1"/>
</dbReference>
<dbReference type="GO" id="GO:0009231">
    <property type="term" value="P:riboflavin biosynthetic process"/>
    <property type="evidence" value="ECO:0007669"/>
    <property type="project" value="InterPro"/>
</dbReference>
<dbReference type="InterPro" id="IPR024072">
    <property type="entry name" value="DHFR-like_dom_sf"/>
</dbReference>
<organism evidence="6 7">
    <name type="scientific">Luteolibacter yonseiensis</name>
    <dbReference type="NCBI Taxonomy" id="1144680"/>
    <lineage>
        <taxon>Bacteria</taxon>
        <taxon>Pseudomonadati</taxon>
        <taxon>Verrucomicrobiota</taxon>
        <taxon>Verrucomicrobiia</taxon>
        <taxon>Verrucomicrobiales</taxon>
        <taxon>Verrucomicrobiaceae</taxon>
        <taxon>Luteolibacter</taxon>
    </lineage>
</organism>
<dbReference type="Proteomes" id="UP000600139">
    <property type="component" value="Unassembled WGS sequence"/>
</dbReference>
<comment type="pathway">
    <text evidence="1">Cofactor biosynthesis; riboflavin biosynthesis.</text>
</comment>
<dbReference type="InterPro" id="IPR050765">
    <property type="entry name" value="Riboflavin_Biosynth_HTPR"/>
</dbReference>
<dbReference type="GO" id="GO:0008703">
    <property type="term" value="F:5-amino-6-(5-phosphoribosylamino)uracil reductase activity"/>
    <property type="evidence" value="ECO:0007669"/>
    <property type="project" value="InterPro"/>
</dbReference>
<proteinExistence type="predicted"/>
<protein>
    <submittedName>
        <fullName evidence="6">RibD family protein</fullName>
    </submittedName>
</protein>
<dbReference type="SUPFAM" id="SSF53597">
    <property type="entry name" value="Dihydrofolate reductase-like"/>
    <property type="match status" value="1"/>
</dbReference>
<keyword evidence="7" id="KW-1185">Reference proteome</keyword>
<dbReference type="EMBL" id="JAENIK010000011">
    <property type="protein sequence ID" value="MBK1816905.1"/>
    <property type="molecule type" value="Genomic_DNA"/>
</dbReference>
<dbReference type="RefSeq" id="WP_200351829.1">
    <property type="nucleotide sequence ID" value="NZ_BAABHZ010000006.1"/>
</dbReference>
<evidence type="ECO:0000256" key="1">
    <source>
        <dbReference type="ARBA" id="ARBA00005104"/>
    </source>
</evidence>
<evidence type="ECO:0000313" key="6">
    <source>
        <dbReference type="EMBL" id="MBK1816905.1"/>
    </source>
</evidence>
<name>A0A934VC85_9BACT</name>
<sequence length="202" mass="21360">MNFAISADGKISSTGKRPSGWTSPADHTRLLALRSTADAILVGKGTLVADRMTMTVPGKTVQPLRCIVTRGGSLDPDLPVFQKPGGAIHLCVTGDRAGEIPGATAHHTTLPAFLGTLATDLGVKHLHCEGGGELVRALAELDAIDEFHLTLAGHTLFGGLSAPTVTGIPSEFLPRSLDFEINHFEPRDGECFLSYRRKPSEG</sequence>
<evidence type="ECO:0000256" key="3">
    <source>
        <dbReference type="ARBA" id="ARBA00023002"/>
    </source>
</evidence>
<comment type="caution">
    <text evidence="6">The sequence shown here is derived from an EMBL/GenBank/DDBJ whole genome shotgun (WGS) entry which is preliminary data.</text>
</comment>
<dbReference type="PANTHER" id="PTHR38011:SF7">
    <property type="entry name" value="2,5-DIAMINO-6-RIBOSYLAMINO-4(3H)-PYRIMIDINONE 5'-PHOSPHATE REDUCTASE"/>
    <property type="match status" value="1"/>
</dbReference>